<organism evidence="15 16">
    <name type="scientific">Tropilaelaps mercedesae</name>
    <dbReference type="NCBI Taxonomy" id="418985"/>
    <lineage>
        <taxon>Eukaryota</taxon>
        <taxon>Metazoa</taxon>
        <taxon>Ecdysozoa</taxon>
        <taxon>Arthropoda</taxon>
        <taxon>Chelicerata</taxon>
        <taxon>Arachnida</taxon>
        <taxon>Acari</taxon>
        <taxon>Parasitiformes</taxon>
        <taxon>Mesostigmata</taxon>
        <taxon>Gamasina</taxon>
        <taxon>Dermanyssoidea</taxon>
        <taxon>Laelapidae</taxon>
        <taxon>Tropilaelaps</taxon>
    </lineage>
</organism>
<evidence type="ECO:0000256" key="4">
    <source>
        <dbReference type="ARBA" id="ARBA00022448"/>
    </source>
</evidence>
<dbReference type="Pfam" id="PF07225">
    <property type="entry name" value="NDUF_B4"/>
    <property type="match status" value="1"/>
</dbReference>
<protein>
    <recommendedName>
        <fullName evidence="3">NADH dehydrogenase [ubiquinone] 1 beta subcomplex subunit 4</fullName>
    </recommendedName>
    <alternativeName>
        <fullName evidence="12">Complex I-B15</fullName>
    </alternativeName>
    <alternativeName>
        <fullName evidence="13">NADH-ubiquinone oxidoreductase B15 subunit</fullName>
    </alternativeName>
</protein>
<sequence>MSHKIPSPYAERSELTPSQVRLASERLKIRERLRQEYLAKILNPNQGQGPLFDPAMQRFQSARTGYYEYFKPSPKNALHFLLTTIFPIAGFCVLMMKDRKAFSEKCAKGEIPYEKRMFKFM</sequence>
<dbReference type="EMBL" id="MNPL01007020">
    <property type="protein sequence ID" value="OQR75011.1"/>
    <property type="molecule type" value="Genomic_DNA"/>
</dbReference>
<feature type="transmembrane region" description="Helical" evidence="14">
    <location>
        <begin position="77"/>
        <end position="96"/>
    </location>
</feature>
<evidence type="ECO:0000256" key="10">
    <source>
        <dbReference type="ARBA" id="ARBA00023128"/>
    </source>
</evidence>
<keyword evidence="9 14" id="KW-1133">Transmembrane helix</keyword>
<keyword evidence="5" id="KW-0679">Respiratory chain</keyword>
<evidence type="ECO:0000313" key="15">
    <source>
        <dbReference type="EMBL" id="OQR75011.1"/>
    </source>
</evidence>
<dbReference type="FunCoup" id="A0A1V9XNG6">
    <property type="interactions" value="214"/>
</dbReference>
<accession>A0A1V9XNG6</accession>
<dbReference type="AlphaFoldDB" id="A0A1V9XNG6"/>
<dbReference type="GO" id="GO:0005743">
    <property type="term" value="C:mitochondrial inner membrane"/>
    <property type="evidence" value="ECO:0007669"/>
    <property type="project" value="UniProtKB-SubCell"/>
</dbReference>
<reference evidence="15 16" key="1">
    <citation type="journal article" date="2017" name="Gigascience">
        <title>Draft genome of the honey bee ectoparasitic mite, Tropilaelaps mercedesae, is shaped by the parasitic life history.</title>
        <authorList>
            <person name="Dong X."/>
            <person name="Armstrong S.D."/>
            <person name="Xia D."/>
            <person name="Makepeace B.L."/>
            <person name="Darby A.C."/>
            <person name="Kadowaki T."/>
        </authorList>
    </citation>
    <scope>NUCLEOTIDE SEQUENCE [LARGE SCALE GENOMIC DNA]</scope>
    <source>
        <strain evidence="15">Wuxi-XJTLU</strain>
    </source>
</reference>
<evidence type="ECO:0000256" key="12">
    <source>
        <dbReference type="ARBA" id="ARBA00030212"/>
    </source>
</evidence>
<evidence type="ECO:0000313" key="16">
    <source>
        <dbReference type="Proteomes" id="UP000192247"/>
    </source>
</evidence>
<evidence type="ECO:0000256" key="8">
    <source>
        <dbReference type="ARBA" id="ARBA00022982"/>
    </source>
</evidence>
<evidence type="ECO:0000256" key="3">
    <source>
        <dbReference type="ARBA" id="ARBA00018681"/>
    </source>
</evidence>
<evidence type="ECO:0000256" key="5">
    <source>
        <dbReference type="ARBA" id="ARBA00022660"/>
    </source>
</evidence>
<keyword evidence="8" id="KW-0249">Electron transport</keyword>
<comment type="caution">
    <text evidence="15">The sequence shown here is derived from an EMBL/GenBank/DDBJ whole genome shotgun (WGS) entry which is preliminary data.</text>
</comment>
<dbReference type="InterPro" id="IPR009866">
    <property type="entry name" value="NADH_UbQ_OxRdtase_NDUFB4_su"/>
</dbReference>
<evidence type="ECO:0000256" key="14">
    <source>
        <dbReference type="SAM" id="Phobius"/>
    </source>
</evidence>
<proteinExistence type="inferred from homology"/>
<evidence type="ECO:0000256" key="6">
    <source>
        <dbReference type="ARBA" id="ARBA00022692"/>
    </source>
</evidence>
<gene>
    <name evidence="15" type="ORF">BIW11_08699</name>
</gene>
<comment type="similarity">
    <text evidence="2">Belongs to the complex I NDUFB4 subunit family.</text>
</comment>
<keyword evidence="10" id="KW-0496">Mitochondrion</keyword>
<evidence type="ECO:0000256" key="9">
    <source>
        <dbReference type="ARBA" id="ARBA00022989"/>
    </source>
</evidence>
<dbReference type="InParanoid" id="A0A1V9XNG6"/>
<name>A0A1V9XNG6_9ACAR</name>
<keyword evidence="7" id="KW-0999">Mitochondrion inner membrane</keyword>
<dbReference type="PANTHER" id="PTHR15469">
    <property type="entry name" value="NADH-UBIQUINONE OXIDOREDUCTASE B15 SUBUNIT"/>
    <property type="match status" value="1"/>
</dbReference>
<keyword evidence="16" id="KW-1185">Reference proteome</keyword>
<evidence type="ECO:0000256" key="11">
    <source>
        <dbReference type="ARBA" id="ARBA00023136"/>
    </source>
</evidence>
<evidence type="ECO:0000256" key="13">
    <source>
        <dbReference type="ARBA" id="ARBA00030987"/>
    </source>
</evidence>
<evidence type="ECO:0000256" key="2">
    <source>
        <dbReference type="ARBA" id="ARBA00007260"/>
    </source>
</evidence>
<keyword evidence="6 14" id="KW-0812">Transmembrane</keyword>
<keyword evidence="11 14" id="KW-0472">Membrane</keyword>
<comment type="subcellular location">
    <subcellularLocation>
        <location evidence="1">Mitochondrion inner membrane</location>
        <topology evidence="1">Single-pass membrane protein</topology>
    </subcellularLocation>
</comment>
<evidence type="ECO:0000256" key="1">
    <source>
        <dbReference type="ARBA" id="ARBA00004434"/>
    </source>
</evidence>
<keyword evidence="4" id="KW-0813">Transport</keyword>
<dbReference type="PANTHER" id="PTHR15469:SF0">
    <property type="entry name" value="NADH DEHYDROGENASE [UBIQUINONE] 1 BETA SUBCOMPLEX SUBUNIT 4"/>
    <property type="match status" value="1"/>
</dbReference>
<dbReference type="STRING" id="418985.A0A1V9XNG6"/>
<dbReference type="OrthoDB" id="5818798at2759"/>
<evidence type="ECO:0000256" key="7">
    <source>
        <dbReference type="ARBA" id="ARBA00022792"/>
    </source>
</evidence>
<dbReference type="Proteomes" id="UP000192247">
    <property type="component" value="Unassembled WGS sequence"/>
</dbReference>